<protein>
    <submittedName>
        <fullName evidence="1">Uncharacterized protein</fullName>
    </submittedName>
</protein>
<dbReference type="Proteomes" id="UP001374584">
    <property type="component" value="Unassembled WGS sequence"/>
</dbReference>
<sequence>MSLSKRGKLTHVSPGFLKTVPKTQDKNITYEMRSTDSVCFRFFGGRSSHFPSLTGFRFNVTSLHHCVQKR</sequence>
<comment type="caution">
    <text evidence="1">The sequence shown here is derived from an EMBL/GenBank/DDBJ whole genome shotgun (WGS) entry which is preliminary data.</text>
</comment>
<proteinExistence type="predicted"/>
<organism evidence="1 2">
    <name type="scientific">Phaseolus coccineus</name>
    <name type="common">Scarlet runner bean</name>
    <name type="synonym">Phaseolus multiflorus</name>
    <dbReference type="NCBI Taxonomy" id="3886"/>
    <lineage>
        <taxon>Eukaryota</taxon>
        <taxon>Viridiplantae</taxon>
        <taxon>Streptophyta</taxon>
        <taxon>Embryophyta</taxon>
        <taxon>Tracheophyta</taxon>
        <taxon>Spermatophyta</taxon>
        <taxon>Magnoliopsida</taxon>
        <taxon>eudicotyledons</taxon>
        <taxon>Gunneridae</taxon>
        <taxon>Pentapetalae</taxon>
        <taxon>rosids</taxon>
        <taxon>fabids</taxon>
        <taxon>Fabales</taxon>
        <taxon>Fabaceae</taxon>
        <taxon>Papilionoideae</taxon>
        <taxon>50 kb inversion clade</taxon>
        <taxon>NPAAA clade</taxon>
        <taxon>indigoferoid/millettioid clade</taxon>
        <taxon>Phaseoleae</taxon>
        <taxon>Phaseolus</taxon>
    </lineage>
</organism>
<dbReference type="AlphaFoldDB" id="A0AAN9NH05"/>
<dbReference type="EMBL" id="JAYMYR010000004">
    <property type="protein sequence ID" value="KAK7369668.1"/>
    <property type="molecule type" value="Genomic_DNA"/>
</dbReference>
<reference evidence="1 2" key="1">
    <citation type="submission" date="2024-01" db="EMBL/GenBank/DDBJ databases">
        <title>The genomes of 5 underutilized Papilionoideae crops provide insights into root nodulation and disease resistanc.</title>
        <authorList>
            <person name="Jiang F."/>
        </authorList>
    </citation>
    <scope>NUCLEOTIDE SEQUENCE [LARGE SCALE GENOMIC DNA]</scope>
    <source>
        <strain evidence="1">JINMINGXINNONG_FW02</strain>
        <tissue evidence="1">Leaves</tissue>
    </source>
</reference>
<gene>
    <name evidence="1" type="ORF">VNO80_11711</name>
</gene>
<name>A0AAN9NH05_PHACN</name>
<accession>A0AAN9NH05</accession>
<evidence type="ECO:0000313" key="2">
    <source>
        <dbReference type="Proteomes" id="UP001374584"/>
    </source>
</evidence>
<evidence type="ECO:0000313" key="1">
    <source>
        <dbReference type="EMBL" id="KAK7369668.1"/>
    </source>
</evidence>
<keyword evidence="2" id="KW-1185">Reference proteome</keyword>